<organism evidence="2 3">
    <name type="scientific">Podospora aff. communis PSN243</name>
    <dbReference type="NCBI Taxonomy" id="3040156"/>
    <lineage>
        <taxon>Eukaryota</taxon>
        <taxon>Fungi</taxon>
        <taxon>Dikarya</taxon>
        <taxon>Ascomycota</taxon>
        <taxon>Pezizomycotina</taxon>
        <taxon>Sordariomycetes</taxon>
        <taxon>Sordariomycetidae</taxon>
        <taxon>Sordariales</taxon>
        <taxon>Podosporaceae</taxon>
        <taxon>Podospora</taxon>
    </lineage>
</organism>
<dbReference type="Pfam" id="PF14856">
    <property type="entry name" value="Hce2"/>
    <property type="match status" value="1"/>
</dbReference>
<evidence type="ECO:0000313" key="3">
    <source>
        <dbReference type="Proteomes" id="UP001321760"/>
    </source>
</evidence>
<reference evidence="2" key="1">
    <citation type="journal article" date="2023" name="Mol. Phylogenet. Evol.">
        <title>Genome-scale phylogeny and comparative genomics of the fungal order Sordariales.</title>
        <authorList>
            <person name="Hensen N."/>
            <person name="Bonometti L."/>
            <person name="Westerberg I."/>
            <person name="Brannstrom I.O."/>
            <person name="Guillou S."/>
            <person name="Cros-Aarteil S."/>
            <person name="Calhoun S."/>
            <person name="Haridas S."/>
            <person name="Kuo A."/>
            <person name="Mondo S."/>
            <person name="Pangilinan J."/>
            <person name="Riley R."/>
            <person name="LaButti K."/>
            <person name="Andreopoulos B."/>
            <person name="Lipzen A."/>
            <person name="Chen C."/>
            <person name="Yan M."/>
            <person name="Daum C."/>
            <person name="Ng V."/>
            <person name="Clum A."/>
            <person name="Steindorff A."/>
            <person name="Ohm R.A."/>
            <person name="Martin F."/>
            <person name="Silar P."/>
            <person name="Natvig D.O."/>
            <person name="Lalanne C."/>
            <person name="Gautier V."/>
            <person name="Ament-Velasquez S.L."/>
            <person name="Kruys A."/>
            <person name="Hutchinson M.I."/>
            <person name="Powell A.J."/>
            <person name="Barry K."/>
            <person name="Miller A.N."/>
            <person name="Grigoriev I.V."/>
            <person name="Debuchy R."/>
            <person name="Gladieux P."/>
            <person name="Hiltunen Thoren M."/>
            <person name="Johannesson H."/>
        </authorList>
    </citation>
    <scope>NUCLEOTIDE SEQUENCE</scope>
    <source>
        <strain evidence="2">PSN243</strain>
    </source>
</reference>
<sequence>MAFFNHRRRYLVRASISKGILSFKNDTRRFSSAWWRDRDIKWAIDSSPDAVSSSSPLSYPASISCQQTSLYNFDNDLITSLFHHRHKFTSLAAALISLATSANCAPAAAPVTVREDHPSKLFDRGMNNRLCGDITQSWGETSGASPLVDDCFRMIDTQTAPYHTLVSFEPRKHLLRYGTCVFAAALLTFSTGATEPGGIPLPYGGIGDEDIRVIVRKAVENHRDGAKIGALGHMVCDDEGLIEWAIHHS</sequence>
<keyword evidence="3" id="KW-1185">Reference proteome</keyword>
<name>A0AAV9GU86_9PEZI</name>
<feature type="domain" description="Ecp2 effector protein-like" evidence="1">
    <location>
        <begin position="131"/>
        <end position="236"/>
    </location>
</feature>
<evidence type="ECO:0000313" key="2">
    <source>
        <dbReference type="EMBL" id="KAK4451216.1"/>
    </source>
</evidence>
<dbReference type="EMBL" id="MU865929">
    <property type="protein sequence ID" value="KAK4451216.1"/>
    <property type="molecule type" value="Genomic_DNA"/>
</dbReference>
<accession>A0AAV9GU86</accession>
<reference evidence="2" key="2">
    <citation type="submission" date="2023-05" db="EMBL/GenBank/DDBJ databases">
        <authorList>
            <consortium name="Lawrence Berkeley National Laboratory"/>
            <person name="Steindorff A."/>
            <person name="Hensen N."/>
            <person name="Bonometti L."/>
            <person name="Westerberg I."/>
            <person name="Brannstrom I.O."/>
            <person name="Guillou S."/>
            <person name="Cros-Aarteil S."/>
            <person name="Calhoun S."/>
            <person name="Haridas S."/>
            <person name="Kuo A."/>
            <person name="Mondo S."/>
            <person name="Pangilinan J."/>
            <person name="Riley R."/>
            <person name="Labutti K."/>
            <person name="Andreopoulos B."/>
            <person name="Lipzen A."/>
            <person name="Chen C."/>
            <person name="Yanf M."/>
            <person name="Daum C."/>
            <person name="Ng V."/>
            <person name="Clum A."/>
            <person name="Ohm R."/>
            <person name="Martin F."/>
            <person name="Silar P."/>
            <person name="Natvig D."/>
            <person name="Lalanne C."/>
            <person name="Gautier V."/>
            <person name="Ament-Velasquez S.L."/>
            <person name="Kruys A."/>
            <person name="Hutchinson M.I."/>
            <person name="Powell A.J."/>
            <person name="Barry K."/>
            <person name="Miller A.N."/>
            <person name="Grigoriev I.V."/>
            <person name="Debuchy R."/>
            <person name="Gladieux P."/>
            <person name="Thoren M.H."/>
            <person name="Johannesson H."/>
        </authorList>
    </citation>
    <scope>NUCLEOTIDE SEQUENCE</scope>
    <source>
        <strain evidence="2">PSN243</strain>
    </source>
</reference>
<gene>
    <name evidence="2" type="ORF">QBC34DRAFT_401532</name>
</gene>
<protein>
    <recommendedName>
        <fullName evidence="1">Ecp2 effector protein-like domain-containing protein</fullName>
    </recommendedName>
</protein>
<comment type="caution">
    <text evidence="2">The sequence shown here is derived from an EMBL/GenBank/DDBJ whole genome shotgun (WGS) entry which is preliminary data.</text>
</comment>
<dbReference type="AlphaFoldDB" id="A0AAV9GU86"/>
<dbReference type="InterPro" id="IPR029226">
    <property type="entry name" value="Ecp2-like"/>
</dbReference>
<proteinExistence type="predicted"/>
<dbReference type="Proteomes" id="UP001321760">
    <property type="component" value="Unassembled WGS sequence"/>
</dbReference>
<evidence type="ECO:0000259" key="1">
    <source>
        <dbReference type="Pfam" id="PF14856"/>
    </source>
</evidence>